<accession>A0ABT4DYA6</accession>
<evidence type="ECO:0000256" key="3">
    <source>
        <dbReference type="ARBA" id="ARBA00022578"/>
    </source>
</evidence>
<protein>
    <submittedName>
        <fullName evidence="6">Transposase</fullName>
    </submittedName>
</protein>
<keyword evidence="3" id="KW-0815">Transposition</keyword>
<organism evidence="6 7">
    <name type="scientific">Paenibacillus apiarius</name>
    <dbReference type="NCBI Taxonomy" id="46240"/>
    <lineage>
        <taxon>Bacteria</taxon>
        <taxon>Bacillati</taxon>
        <taxon>Bacillota</taxon>
        <taxon>Bacilli</taxon>
        <taxon>Bacillales</taxon>
        <taxon>Paenibacillaceae</taxon>
        <taxon>Paenibacillus</taxon>
    </lineage>
</organism>
<comment type="function">
    <text evidence="1">Required for the transposition of the insertion element.</text>
</comment>
<dbReference type="Proteomes" id="UP001207626">
    <property type="component" value="Unassembled WGS sequence"/>
</dbReference>
<evidence type="ECO:0000256" key="4">
    <source>
        <dbReference type="ARBA" id="ARBA00023125"/>
    </source>
</evidence>
<evidence type="ECO:0000256" key="5">
    <source>
        <dbReference type="ARBA" id="ARBA00023172"/>
    </source>
</evidence>
<keyword evidence="5" id="KW-0233">DNA recombination</keyword>
<evidence type="ECO:0000256" key="1">
    <source>
        <dbReference type="ARBA" id="ARBA00002190"/>
    </source>
</evidence>
<keyword evidence="4" id="KW-0238">DNA-binding</keyword>
<comment type="caution">
    <text evidence="6">The sequence shown here is derived from an EMBL/GenBank/DDBJ whole genome shotgun (WGS) entry which is preliminary data.</text>
</comment>
<evidence type="ECO:0000313" key="7">
    <source>
        <dbReference type="Proteomes" id="UP001207626"/>
    </source>
</evidence>
<evidence type="ECO:0000256" key="2">
    <source>
        <dbReference type="ARBA" id="ARBA00010961"/>
    </source>
</evidence>
<name>A0ABT4DYA6_9BACL</name>
<sequence length="68" mass="7760">MLGDSEYEEAWRAFFQELKQRGLRGVDYTVSDQLGGLVRAIRQHFIRNSGCPRFGNGSSVGRKDIRNI</sequence>
<dbReference type="Pfam" id="PF00872">
    <property type="entry name" value="Transposase_mut"/>
    <property type="match status" value="1"/>
</dbReference>
<gene>
    <name evidence="6" type="ORF">M5X09_22205</name>
</gene>
<reference evidence="6 7" key="1">
    <citation type="submission" date="2022-05" db="EMBL/GenBank/DDBJ databases">
        <title>Genome Sequencing of Bee-Associated Microbes.</title>
        <authorList>
            <person name="Dunlap C."/>
        </authorList>
    </citation>
    <scope>NUCLEOTIDE SEQUENCE [LARGE SCALE GENOMIC DNA]</scope>
    <source>
        <strain evidence="6 7">NRRL NRS-1438</strain>
    </source>
</reference>
<proteinExistence type="inferred from homology"/>
<comment type="similarity">
    <text evidence="2">Belongs to the transposase mutator family.</text>
</comment>
<dbReference type="InterPro" id="IPR001207">
    <property type="entry name" value="Transposase_mutator"/>
</dbReference>
<keyword evidence="7" id="KW-1185">Reference proteome</keyword>
<evidence type="ECO:0000313" key="6">
    <source>
        <dbReference type="EMBL" id="MCY9522334.1"/>
    </source>
</evidence>
<dbReference type="RefSeq" id="WP_087433005.1">
    <property type="nucleotide sequence ID" value="NZ_JARLKE010000049.1"/>
</dbReference>
<dbReference type="EMBL" id="JAMDLW010000033">
    <property type="protein sequence ID" value="MCY9522334.1"/>
    <property type="molecule type" value="Genomic_DNA"/>
</dbReference>